<dbReference type="Pfam" id="PF12230">
    <property type="entry name" value="PRP21_like_P"/>
    <property type="match status" value="1"/>
</dbReference>
<evidence type="ECO:0000256" key="1">
    <source>
        <dbReference type="ARBA" id="ARBA00004123"/>
    </source>
</evidence>
<feature type="compositionally biased region" description="Basic and acidic residues" evidence="7">
    <location>
        <begin position="72"/>
        <end position="91"/>
    </location>
</feature>
<dbReference type="FunFam" id="1.10.10.790:FF:000002">
    <property type="entry name" value="Splicing factor 3A subunit 1"/>
    <property type="match status" value="1"/>
</dbReference>
<dbReference type="InterPro" id="IPR022030">
    <property type="entry name" value="SF3A1_dom"/>
</dbReference>
<dbReference type="HOGENOM" id="CLU_013259_0_1_1"/>
<keyword evidence="10" id="KW-1185">Reference proteome</keyword>
<feature type="region of interest" description="Disordered" evidence="7">
    <location>
        <begin position="72"/>
        <end position="97"/>
    </location>
</feature>
<feature type="domain" description="SURP motif" evidence="8">
    <location>
        <begin position="20"/>
        <end position="62"/>
    </location>
</feature>
<organism evidence="9 10">
    <name type="scientific">Pichia sorbitophila (strain ATCC MYA-4447 / BCRC 22081 / CBS 7064 / NBRC 10061 / NRRL Y-12695)</name>
    <name type="common">Hybrid yeast</name>
    <dbReference type="NCBI Taxonomy" id="559304"/>
    <lineage>
        <taxon>Eukaryota</taxon>
        <taxon>Fungi</taxon>
        <taxon>Dikarya</taxon>
        <taxon>Ascomycota</taxon>
        <taxon>Saccharomycotina</taxon>
        <taxon>Pichiomycetes</taxon>
        <taxon>Debaryomycetaceae</taxon>
        <taxon>Millerozyma</taxon>
    </lineage>
</organism>
<dbReference type="PANTHER" id="PTHR15316:SF1">
    <property type="entry name" value="SPLICING FACTOR 3A SUBUNIT 1"/>
    <property type="match status" value="1"/>
</dbReference>
<dbReference type="InterPro" id="IPR045146">
    <property type="entry name" value="SF3A1"/>
</dbReference>
<sequence>MISSSIPENIQVPPDDLKKVIDKTVDYVIKNGSTFEERLKRNESKGSKFTFLQDDDIYHPYYKWKLNDEKDSKEGSEEVKAESKSTSEDTKPATVTPPRTLHFLTELPPLSLLDLKIIKLSALSVAINGPDYEKALNSKKKGVDPEFDFLEKGHSLYDIFQTYIQQYKIVLTLFEDNEAAEIQGIWEDLQSPDNILQKSFQRAAFNKQNKTKKKRDKEAEEEKQIAYASIDWQDFTFVEKIEFDAIDEVKELEAPISRDELLYRSLQSKKSALFAEEYRQTTATPKEEHDGSSSVPHVQESDSSERDKEIPRPKGMKIKAVGTSRLKNKSLAEGQDATKEPTIKCPITGRLILQSKFDTHLKVLLRDPRYKQQQENFLKKNFSYSSNLSTDEVYDNIKRLMRKRELAGTEDDSQTKKLKEINKS</sequence>
<dbReference type="PANTHER" id="PTHR15316">
    <property type="entry name" value="SPLICEOSOME ASSOCIATED PROTEIN 114/SWAP SPLICING FACTOR-RELATED"/>
    <property type="match status" value="1"/>
</dbReference>
<keyword evidence="5" id="KW-0508">mRNA splicing</keyword>
<evidence type="ECO:0000313" key="10">
    <source>
        <dbReference type="Proteomes" id="UP000005222"/>
    </source>
</evidence>
<feature type="compositionally biased region" description="Basic and acidic residues" evidence="7">
    <location>
        <begin position="299"/>
        <end position="312"/>
    </location>
</feature>
<dbReference type="InParanoid" id="G8Y2Z8"/>
<dbReference type="Proteomes" id="UP000005222">
    <property type="component" value="Chromosome M"/>
</dbReference>
<evidence type="ECO:0000256" key="7">
    <source>
        <dbReference type="SAM" id="MobiDB-lite"/>
    </source>
</evidence>
<comment type="subcellular location">
    <subcellularLocation>
        <location evidence="1">Nucleus</location>
    </subcellularLocation>
</comment>
<protein>
    <submittedName>
        <fullName evidence="9">Piso0_005813 protein</fullName>
    </submittedName>
</protein>
<dbReference type="eggNOG" id="KOG0007">
    <property type="taxonomic scope" value="Eukaryota"/>
</dbReference>
<keyword evidence="3" id="KW-0747">Spliceosome</keyword>
<dbReference type="Gene3D" id="1.10.10.790">
    <property type="entry name" value="Surp module"/>
    <property type="match status" value="2"/>
</dbReference>
<dbReference type="GO" id="GO:0000381">
    <property type="term" value="P:regulation of alternative mRNA splicing, via spliceosome"/>
    <property type="evidence" value="ECO:0007669"/>
    <property type="project" value="TreeGrafter"/>
</dbReference>
<dbReference type="PROSITE" id="PS50128">
    <property type="entry name" value="SURP"/>
    <property type="match status" value="2"/>
</dbReference>
<keyword evidence="4" id="KW-0677">Repeat</keyword>
<dbReference type="GO" id="GO:0071004">
    <property type="term" value="C:U2-type prespliceosome"/>
    <property type="evidence" value="ECO:0007669"/>
    <property type="project" value="TreeGrafter"/>
</dbReference>
<name>G8Y2Z8_PICSO</name>
<dbReference type="InterPro" id="IPR035967">
    <property type="entry name" value="SWAP/Surp_sf"/>
</dbReference>
<feature type="region of interest" description="Disordered" evidence="7">
    <location>
        <begin position="280"/>
        <end position="337"/>
    </location>
</feature>
<evidence type="ECO:0000256" key="3">
    <source>
        <dbReference type="ARBA" id="ARBA00022728"/>
    </source>
</evidence>
<reference evidence="9 10" key="1">
    <citation type="journal article" date="2012" name="G3 (Bethesda)">
        <title>Pichia sorbitophila, an interspecies yeast hybrid reveals early steps of genome resolution following polyploidization.</title>
        <authorList>
            <person name="Leh Louis V."/>
            <person name="Despons L."/>
            <person name="Friedrich A."/>
            <person name="Martin T."/>
            <person name="Durrens P."/>
            <person name="Casaregola S."/>
            <person name="Neuveglise C."/>
            <person name="Fairhead C."/>
            <person name="Marck C."/>
            <person name="Cruz J.A."/>
            <person name="Straub M.L."/>
            <person name="Kugler V."/>
            <person name="Sacerdot C."/>
            <person name="Uzunov Z."/>
            <person name="Thierry A."/>
            <person name="Weiss S."/>
            <person name="Bleykasten C."/>
            <person name="De Montigny J."/>
            <person name="Jacques N."/>
            <person name="Jung P."/>
            <person name="Lemaire M."/>
            <person name="Mallet S."/>
            <person name="Morel G."/>
            <person name="Richard G.F."/>
            <person name="Sarkar A."/>
            <person name="Savel G."/>
            <person name="Schacherer J."/>
            <person name="Seret M.L."/>
            <person name="Talla E."/>
            <person name="Samson G."/>
            <person name="Jubin C."/>
            <person name="Poulain J."/>
            <person name="Vacherie B."/>
            <person name="Barbe V."/>
            <person name="Pelletier E."/>
            <person name="Sherman D.J."/>
            <person name="Westhof E."/>
            <person name="Weissenbach J."/>
            <person name="Baret P.V."/>
            <person name="Wincker P."/>
            <person name="Gaillardin C."/>
            <person name="Dujon B."/>
            <person name="Souciet J.L."/>
        </authorList>
    </citation>
    <scope>NUCLEOTIDE SEQUENCE [LARGE SCALE GENOMIC DNA]</scope>
    <source>
        <strain evidence="10">ATCC MYA-4447 / BCRC 22081 / CBS 7064 / NBRC 10061 / NRRL Y-12695</strain>
    </source>
</reference>
<evidence type="ECO:0000256" key="4">
    <source>
        <dbReference type="ARBA" id="ARBA00022737"/>
    </source>
</evidence>
<dbReference type="SMART" id="SM00648">
    <property type="entry name" value="SWAP"/>
    <property type="match status" value="2"/>
</dbReference>
<evidence type="ECO:0000313" key="9">
    <source>
        <dbReference type="EMBL" id="CCE86159.1"/>
    </source>
</evidence>
<dbReference type="GO" id="GO:0005686">
    <property type="term" value="C:U2 snRNP"/>
    <property type="evidence" value="ECO:0007669"/>
    <property type="project" value="TreeGrafter"/>
</dbReference>
<dbReference type="SUPFAM" id="SSF109905">
    <property type="entry name" value="Surp module (SWAP domain)"/>
    <property type="match status" value="2"/>
</dbReference>
<keyword evidence="6" id="KW-0539">Nucleus</keyword>
<dbReference type="EMBL" id="FO082047">
    <property type="protein sequence ID" value="CCE86159.1"/>
    <property type="molecule type" value="Genomic_DNA"/>
</dbReference>
<feature type="region of interest" description="Disordered" evidence="7">
    <location>
        <begin position="405"/>
        <end position="424"/>
    </location>
</feature>
<dbReference type="GO" id="GO:0071013">
    <property type="term" value="C:catalytic step 2 spliceosome"/>
    <property type="evidence" value="ECO:0007669"/>
    <property type="project" value="TreeGrafter"/>
</dbReference>
<dbReference type="OMA" id="QMISKDG"/>
<evidence type="ECO:0000259" key="8">
    <source>
        <dbReference type="PROSITE" id="PS50128"/>
    </source>
</evidence>
<feature type="domain" description="SURP motif" evidence="8">
    <location>
        <begin position="117"/>
        <end position="160"/>
    </location>
</feature>
<gene>
    <name evidence="9" type="primary">Piso0_005813</name>
    <name evidence="9" type="ORF">GNLVRS01_PISO0M22892g</name>
</gene>
<dbReference type="GO" id="GO:0045292">
    <property type="term" value="P:mRNA cis splicing, via spliceosome"/>
    <property type="evidence" value="ECO:0007669"/>
    <property type="project" value="InterPro"/>
</dbReference>
<dbReference type="InterPro" id="IPR000061">
    <property type="entry name" value="Surp"/>
</dbReference>
<dbReference type="OrthoDB" id="447637at2759"/>
<accession>G8Y2Z8</accession>
<dbReference type="Pfam" id="PF01805">
    <property type="entry name" value="Surp"/>
    <property type="match status" value="2"/>
</dbReference>
<proteinExistence type="predicted"/>
<evidence type="ECO:0000256" key="6">
    <source>
        <dbReference type="ARBA" id="ARBA00023242"/>
    </source>
</evidence>
<keyword evidence="2" id="KW-0507">mRNA processing</keyword>
<evidence type="ECO:0000256" key="5">
    <source>
        <dbReference type="ARBA" id="ARBA00023187"/>
    </source>
</evidence>
<dbReference type="GO" id="GO:0003723">
    <property type="term" value="F:RNA binding"/>
    <property type="evidence" value="ECO:0007669"/>
    <property type="project" value="InterPro"/>
</dbReference>
<evidence type="ECO:0000256" key="2">
    <source>
        <dbReference type="ARBA" id="ARBA00022664"/>
    </source>
</evidence>
<dbReference type="STRING" id="559304.G8Y2Z8"/>
<dbReference type="AlphaFoldDB" id="G8Y2Z8"/>
<dbReference type="FunCoup" id="G8Y2Z8">
    <property type="interactions" value="332"/>
</dbReference>